<proteinExistence type="predicted"/>
<dbReference type="PROSITE" id="PS00893">
    <property type="entry name" value="NUDIX_BOX"/>
    <property type="match status" value="1"/>
</dbReference>
<sequence length="194" mass="21469">MGPATLAVSDIVRGIVPLDGLERHHIDQALAWLADTDDIFRRVEPATPSPHLAVYAVLVDPDRRGVYLGRHLESGLHLPTGGHVEPDERPGAAARRETVEELGISAEFTVVGERPLFLTMIDVTDSVAHIDISLWYVIRGDRTRDYPLAPNEFDGGAWWDIDPYGLPDTDPHLGRFLLKLSSALERNTSAHNIE</sequence>
<protein>
    <submittedName>
        <fullName evidence="3">ADP-ribose pyrophosphatase YjhB (NUDIX family)</fullName>
    </submittedName>
</protein>
<accession>A0A370IB01</accession>
<dbReference type="InterPro" id="IPR020084">
    <property type="entry name" value="NUDIX_hydrolase_CS"/>
</dbReference>
<dbReference type="InterPro" id="IPR000086">
    <property type="entry name" value="NUDIX_hydrolase_dom"/>
</dbReference>
<gene>
    <name evidence="3" type="ORF">DFR76_102297</name>
</gene>
<dbReference type="SUPFAM" id="SSF55811">
    <property type="entry name" value="Nudix"/>
    <property type="match status" value="1"/>
</dbReference>
<dbReference type="Proteomes" id="UP000254869">
    <property type="component" value="Unassembled WGS sequence"/>
</dbReference>
<dbReference type="RefSeq" id="WP_067992192.1">
    <property type="nucleotide sequence ID" value="NZ_QQBC01000002.1"/>
</dbReference>
<keyword evidence="4" id="KW-1185">Reference proteome</keyword>
<comment type="caution">
    <text evidence="3">The sequence shown here is derived from an EMBL/GenBank/DDBJ whole genome shotgun (WGS) entry which is preliminary data.</text>
</comment>
<organism evidence="3 4">
    <name type="scientific">Nocardia pseudobrasiliensis</name>
    <dbReference type="NCBI Taxonomy" id="45979"/>
    <lineage>
        <taxon>Bacteria</taxon>
        <taxon>Bacillati</taxon>
        <taxon>Actinomycetota</taxon>
        <taxon>Actinomycetes</taxon>
        <taxon>Mycobacteriales</taxon>
        <taxon>Nocardiaceae</taxon>
        <taxon>Nocardia</taxon>
    </lineage>
</organism>
<dbReference type="STRING" id="1210086.GCA_001613105_00873"/>
<dbReference type="Pfam" id="PF00293">
    <property type="entry name" value="NUDIX"/>
    <property type="match status" value="1"/>
</dbReference>
<dbReference type="PROSITE" id="PS51462">
    <property type="entry name" value="NUDIX"/>
    <property type="match status" value="1"/>
</dbReference>
<dbReference type="Gene3D" id="3.90.79.10">
    <property type="entry name" value="Nucleoside Triphosphate Pyrophosphohydrolase"/>
    <property type="match status" value="1"/>
</dbReference>
<evidence type="ECO:0000256" key="1">
    <source>
        <dbReference type="ARBA" id="ARBA00022801"/>
    </source>
</evidence>
<dbReference type="InterPro" id="IPR015797">
    <property type="entry name" value="NUDIX_hydrolase-like_dom_sf"/>
</dbReference>
<dbReference type="AlphaFoldDB" id="A0A370IB01"/>
<evidence type="ECO:0000259" key="2">
    <source>
        <dbReference type="PROSITE" id="PS51462"/>
    </source>
</evidence>
<feature type="domain" description="Nudix hydrolase" evidence="2">
    <location>
        <begin position="49"/>
        <end position="182"/>
    </location>
</feature>
<dbReference type="GO" id="GO:0016787">
    <property type="term" value="F:hydrolase activity"/>
    <property type="evidence" value="ECO:0007669"/>
    <property type="project" value="UniProtKB-KW"/>
</dbReference>
<evidence type="ECO:0000313" key="3">
    <source>
        <dbReference type="EMBL" id="RDI67896.1"/>
    </source>
</evidence>
<keyword evidence="1" id="KW-0378">Hydrolase</keyword>
<name>A0A370IB01_9NOCA</name>
<reference evidence="3 4" key="1">
    <citation type="submission" date="2018-07" db="EMBL/GenBank/DDBJ databases">
        <title>Genomic Encyclopedia of Type Strains, Phase IV (KMG-IV): sequencing the most valuable type-strain genomes for metagenomic binning, comparative biology and taxonomic classification.</title>
        <authorList>
            <person name="Goeker M."/>
        </authorList>
    </citation>
    <scope>NUCLEOTIDE SEQUENCE [LARGE SCALE GENOMIC DNA]</scope>
    <source>
        <strain evidence="3 4">DSM 44290</strain>
    </source>
</reference>
<evidence type="ECO:0000313" key="4">
    <source>
        <dbReference type="Proteomes" id="UP000254869"/>
    </source>
</evidence>
<dbReference type="EMBL" id="QQBC01000002">
    <property type="protein sequence ID" value="RDI67896.1"/>
    <property type="molecule type" value="Genomic_DNA"/>
</dbReference>